<dbReference type="EMBL" id="CAXIEN010000173">
    <property type="protein sequence ID" value="CAL1283892.1"/>
    <property type="molecule type" value="Genomic_DNA"/>
</dbReference>
<protein>
    <recommendedName>
        <fullName evidence="3">DUF4817 domain-containing protein</fullName>
    </recommendedName>
</protein>
<keyword evidence="2" id="KW-1185">Reference proteome</keyword>
<dbReference type="AlphaFoldDB" id="A0AAV2AJL6"/>
<comment type="caution">
    <text evidence="1">The sequence shown here is derived from an EMBL/GenBank/DDBJ whole genome shotgun (WGS) entry which is preliminary data.</text>
</comment>
<dbReference type="Proteomes" id="UP001497382">
    <property type="component" value="Unassembled WGS sequence"/>
</dbReference>
<name>A0AAV2AJL6_9ARAC</name>
<accession>A0AAV2AJL6</accession>
<gene>
    <name evidence="1" type="ORF">LARSCL_LOCUS12867</name>
</gene>
<proteinExistence type="predicted"/>
<organism evidence="1 2">
    <name type="scientific">Larinioides sclopetarius</name>
    <dbReference type="NCBI Taxonomy" id="280406"/>
    <lineage>
        <taxon>Eukaryota</taxon>
        <taxon>Metazoa</taxon>
        <taxon>Ecdysozoa</taxon>
        <taxon>Arthropoda</taxon>
        <taxon>Chelicerata</taxon>
        <taxon>Arachnida</taxon>
        <taxon>Araneae</taxon>
        <taxon>Araneomorphae</taxon>
        <taxon>Entelegynae</taxon>
        <taxon>Araneoidea</taxon>
        <taxon>Araneidae</taxon>
        <taxon>Larinioides</taxon>
    </lineage>
</organism>
<evidence type="ECO:0000313" key="1">
    <source>
        <dbReference type="EMBL" id="CAL1283892.1"/>
    </source>
</evidence>
<evidence type="ECO:0008006" key="3">
    <source>
        <dbReference type="Google" id="ProtNLM"/>
    </source>
</evidence>
<reference evidence="1 2" key="1">
    <citation type="submission" date="2024-04" db="EMBL/GenBank/DDBJ databases">
        <authorList>
            <person name="Rising A."/>
            <person name="Reimegard J."/>
            <person name="Sonavane S."/>
            <person name="Akerstrom W."/>
            <person name="Nylinder S."/>
            <person name="Hedman E."/>
            <person name="Kallberg Y."/>
        </authorList>
    </citation>
    <scope>NUCLEOTIDE SEQUENCE [LARGE SCALE GENOMIC DNA]</scope>
</reference>
<sequence>MRQPLFVLLESTKKMRKGNDPLSVNGLKAMVAKFEKTGSLKVQPGRGRKPVPQDTIEAVATAIVDRGQDSIAATSSARGVARNMNMPYSTEVLKTLILISSYRMVENPD</sequence>
<evidence type="ECO:0000313" key="2">
    <source>
        <dbReference type="Proteomes" id="UP001497382"/>
    </source>
</evidence>